<evidence type="ECO:0000313" key="2">
    <source>
        <dbReference type="Proteomes" id="UP001597106"/>
    </source>
</evidence>
<accession>A0ABW3GF03</accession>
<dbReference type="RefSeq" id="WP_379074508.1">
    <property type="nucleotide sequence ID" value="NZ_JBHTJW010000002.1"/>
</dbReference>
<comment type="caution">
    <text evidence="1">The sequence shown here is derived from an EMBL/GenBank/DDBJ whole genome shotgun (WGS) entry which is preliminary data.</text>
</comment>
<dbReference type="Gene3D" id="3.40.1350.10">
    <property type="match status" value="1"/>
</dbReference>
<name>A0ABW3GF03_9PROT</name>
<reference evidence="2" key="1">
    <citation type="journal article" date="2019" name="Int. J. Syst. Evol. Microbiol.">
        <title>The Global Catalogue of Microorganisms (GCM) 10K type strain sequencing project: providing services to taxonomists for standard genome sequencing and annotation.</title>
        <authorList>
            <consortium name="The Broad Institute Genomics Platform"/>
            <consortium name="The Broad Institute Genome Sequencing Center for Infectious Disease"/>
            <person name="Wu L."/>
            <person name="Ma J."/>
        </authorList>
    </citation>
    <scope>NUCLEOTIDE SEQUENCE [LARGE SCALE GENOMIC DNA]</scope>
    <source>
        <strain evidence="2">CCUG 59685</strain>
    </source>
</reference>
<dbReference type="InterPro" id="IPR011856">
    <property type="entry name" value="tRNA_endonuc-like_dom_sf"/>
</dbReference>
<keyword evidence="2" id="KW-1185">Reference proteome</keyword>
<dbReference type="EMBL" id="JBHTJW010000002">
    <property type="protein sequence ID" value="MFD0929125.1"/>
    <property type="molecule type" value="Genomic_DNA"/>
</dbReference>
<proteinExistence type="predicted"/>
<dbReference type="SUPFAM" id="SSF52980">
    <property type="entry name" value="Restriction endonuclease-like"/>
    <property type="match status" value="1"/>
</dbReference>
<gene>
    <name evidence="1" type="ORF">ACFQ1T_04955</name>
</gene>
<organism evidence="1 2">
    <name type="scientific">Methylophilus glucosoxydans</name>
    <dbReference type="NCBI Taxonomy" id="752553"/>
    <lineage>
        <taxon>Bacteria</taxon>
        <taxon>Pseudomonadati</taxon>
        <taxon>Pseudomonadota</taxon>
        <taxon>Betaproteobacteria</taxon>
        <taxon>Nitrosomonadales</taxon>
        <taxon>Methylophilaceae</taxon>
        <taxon>Methylophilus</taxon>
    </lineage>
</organism>
<sequence length="308" mass="35117">MPRPKIKWDYLAKKIADKEGTGFGNDYRPWIKLERWNTSKVSTQCTKSIPPLSRASHFLSLSEYNLALAFAWAGAEIREQFPIWPWDHPHPECGRNVAIDRFLPHAMGTNNICEVIGITPGVYPGTNIPFIWSMDMCLHLPWVKDPLKSSAMISVKPVSQVSTDQGISLSRVSEKLEIERNYCKVIGMHYIWGDDDAFPKALFANLDNFRGSAVIPVHHPANRIMQAFLDKHAHKLQDEAIEFTQLVLQQDYKCNQDTSTLIQNHLLWHQVIDVNLAETLVARRIPKAGGRELIAKIRRILEGHHGEE</sequence>
<evidence type="ECO:0000313" key="1">
    <source>
        <dbReference type="EMBL" id="MFD0929125.1"/>
    </source>
</evidence>
<dbReference type="Proteomes" id="UP001597106">
    <property type="component" value="Unassembled WGS sequence"/>
</dbReference>
<protein>
    <submittedName>
        <fullName evidence="1">Uncharacterized protein</fullName>
    </submittedName>
</protein>
<dbReference type="InterPro" id="IPR011335">
    <property type="entry name" value="Restrct_endonuc-II-like"/>
</dbReference>